<evidence type="ECO:0000313" key="3">
    <source>
        <dbReference type="Proteomes" id="UP000178370"/>
    </source>
</evidence>
<organism evidence="2 3">
    <name type="scientific">Candidatus Kaiserbacteria bacterium RIFCSPHIGHO2_01_FULL_54_36</name>
    <dbReference type="NCBI Taxonomy" id="1798482"/>
    <lineage>
        <taxon>Bacteria</taxon>
        <taxon>Candidatus Kaiseribacteriota</taxon>
    </lineage>
</organism>
<protein>
    <submittedName>
        <fullName evidence="2">Uncharacterized protein</fullName>
    </submittedName>
</protein>
<dbReference type="AlphaFoldDB" id="A0A1F6CNZ3"/>
<reference evidence="2 3" key="1">
    <citation type="journal article" date="2016" name="Nat. Commun.">
        <title>Thousands of microbial genomes shed light on interconnected biogeochemical processes in an aquifer system.</title>
        <authorList>
            <person name="Anantharaman K."/>
            <person name="Brown C.T."/>
            <person name="Hug L.A."/>
            <person name="Sharon I."/>
            <person name="Castelle C.J."/>
            <person name="Probst A.J."/>
            <person name="Thomas B.C."/>
            <person name="Singh A."/>
            <person name="Wilkins M.J."/>
            <person name="Karaoz U."/>
            <person name="Brodie E.L."/>
            <person name="Williams K.H."/>
            <person name="Hubbard S.S."/>
            <person name="Banfield J.F."/>
        </authorList>
    </citation>
    <scope>NUCLEOTIDE SEQUENCE [LARGE SCALE GENOMIC DNA]</scope>
</reference>
<gene>
    <name evidence="2" type="ORF">A2763_00830</name>
</gene>
<evidence type="ECO:0000256" key="1">
    <source>
        <dbReference type="SAM" id="MobiDB-lite"/>
    </source>
</evidence>
<name>A0A1F6CNZ3_9BACT</name>
<sequence length="185" mass="21328">MKNLNQFSPPPYARSGDETENQKTLDARERLEADMHEMGAMYQAYLENPGTFIESYKPIGGEIAEMFAGFAEDGITPEMILEIANERAAVKERIAVFQSTLAAMRDEEFAKIQSLRHVPPRSVQIADKYGQANRDTKFEGEKPYEGQSLDFYKHDTWRLEQELRQRAVTAEYEKRRRRGTESPEV</sequence>
<proteinExistence type="predicted"/>
<comment type="caution">
    <text evidence="2">The sequence shown here is derived from an EMBL/GenBank/DDBJ whole genome shotgun (WGS) entry which is preliminary data.</text>
</comment>
<dbReference type="Proteomes" id="UP000178370">
    <property type="component" value="Unassembled WGS sequence"/>
</dbReference>
<dbReference type="EMBL" id="MFKV01000006">
    <property type="protein sequence ID" value="OGG50865.1"/>
    <property type="molecule type" value="Genomic_DNA"/>
</dbReference>
<accession>A0A1F6CNZ3</accession>
<dbReference type="STRING" id="1798482.A2763_00830"/>
<feature type="region of interest" description="Disordered" evidence="1">
    <location>
        <begin position="1"/>
        <end position="22"/>
    </location>
</feature>
<evidence type="ECO:0000313" key="2">
    <source>
        <dbReference type="EMBL" id="OGG50865.1"/>
    </source>
</evidence>